<organism evidence="1 2">
    <name type="scientific">Mycobacterium phage Baka</name>
    <dbReference type="NCBI Taxonomy" id="2902882"/>
    <lineage>
        <taxon>Viruses</taxon>
        <taxon>Duplodnaviria</taxon>
        <taxon>Heunggongvirae</taxon>
        <taxon>Uroviricota</taxon>
        <taxon>Caudoviricetes</taxon>
        <taxon>Omegavirus</taxon>
        <taxon>Omegavirus baka</taxon>
    </lineage>
</organism>
<dbReference type="GeneID" id="40233093"/>
<name>G1D0E4_9CAUD</name>
<gene>
    <name evidence="1" type="primary">186</name>
    <name evidence="1" type="ORF">PBI_BAKA_186</name>
</gene>
<proteinExistence type="predicted"/>
<accession>G1D0E4</accession>
<dbReference type="RefSeq" id="YP_009636357.1">
    <property type="nucleotide sequence ID" value="NC_042316.1"/>
</dbReference>
<dbReference type="Proteomes" id="UP000008404">
    <property type="component" value="Segment"/>
</dbReference>
<protein>
    <submittedName>
        <fullName evidence="1">Uncharacterized protein</fullName>
    </submittedName>
</protein>
<evidence type="ECO:0000313" key="2">
    <source>
        <dbReference type="Proteomes" id="UP000008404"/>
    </source>
</evidence>
<dbReference type="EMBL" id="JF937090">
    <property type="protein sequence ID" value="AEK08298.1"/>
    <property type="molecule type" value="Genomic_DNA"/>
</dbReference>
<sequence>MTLAWPNWRQMTIFSVRINRKRHAARGALPDGRSER</sequence>
<evidence type="ECO:0000313" key="1">
    <source>
        <dbReference type="EMBL" id="AEK08298.1"/>
    </source>
</evidence>
<reference evidence="1 2" key="1">
    <citation type="journal article" date="2012" name="J. Virol.">
        <title>Complete Genome Sequences of 138 Mycobacteriophages.</title>
        <authorList>
            <consortium name="the Science Education Alliance Phage Hunters Advancing Genomics and Evolutionary Science Program"/>
            <consortium name="the KwaZulu-Natal Research Institute for Tuberculosis and HIV Mycobacterial Genetics Course Students"/>
            <consortium name="the Phage Hunters Integrating Research and Education Program"/>
            <person name="Hatfull G.F."/>
        </authorList>
    </citation>
    <scope>NUCLEOTIDE SEQUENCE [LARGE SCALE GENOMIC DNA]</scope>
    <source>
        <strain evidence="1">Baka</strain>
    </source>
</reference>
<dbReference type="KEGG" id="vg:40233093"/>
<keyword evidence="2" id="KW-1185">Reference proteome</keyword>